<feature type="compositionally biased region" description="Low complexity" evidence="8">
    <location>
        <begin position="1276"/>
        <end position="1289"/>
    </location>
</feature>
<feature type="region of interest" description="Disordered" evidence="8">
    <location>
        <begin position="770"/>
        <end position="793"/>
    </location>
</feature>
<keyword evidence="4" id="KW-0963">Cytoplasm</keyword>
<feature type="compositionally biased region" description="Polar residues" evidence="8">
    <location>
        <begin position="1507"/>
        <end position="1516"/>
    </location>
</feature>
<sequence>MAMRGPRHPIGAAPWIAEERTTALRIAQSEVEEFMFSAKNEMDWLNEHMAEVFSEKQRNVADIFKTPGKLRGKTPRTARKGHKGDIRTPLTDVFSATPKGAPNPFAVSKLGALQQQRRRQSPPFKVAEDKPSSGRWSQSPPHAGPSEAGPAPKAAVSAQSTTAGQDATKAAPKATTTSAAPSLVDSGYHGSQSQDVVANVDDYDDEDELAAAPAAQLLSQPAKSAVPQPARRKPVPGKATKDVAAAGPAAAKTTAVLFDVLPDEMADRHSPTQPTTDSTFHSAKEEQTATVAGAAVPVSSANSALPTAPADLSSSPFQPVRLPSPIHTTNAPPPAPEPSTLSPARKSAVPQLSSPLQSTTPACPPPQELLSAMDLAATVSTSSSVSALACVPPAVPTPSTTAGSMSTNAQDVAALAVKSRGKREDSAKGEAQKQGDNKRQRKSEEAMDDEEMEEDVSRSPSDRSSPVRPIVRKSSINFASLPAREPFTSNKSMGGLSRTSHSGRTSYYNRLTGGKSLGNVRSAEVEQEADGDGHDDDDDVDMDGELHTQASSTDGGNDVAAHNKTYAQRLHDRISMLGKSQANGLRPSKSLANHLPNNTAQSALSAFTQQEQKDQSSQQHGQEQQRQQAVPVSKRSAHSIAAPGAFPEDEEDDSRNSVVPPAAAATDGVDLHLAKSHVSANVAQDVARSTSDHSNFVLPKSRQQIDPRPASPKRAQAPTIPERTTSTHGGHMKSASVPSLPLVDPSMQAVAKPISVSNPAQPIGAALASVSEADDRPLSPYKSPSRNFRDSPLKQVKNKLSSIIKSSRGLLASSAAISAEGKSLLLSPSSARLNLLVSPSTETLSDPKPSNDNNANSLRSESSRNASTSTSTSSTSAHSASSAVADTAPAPISPTKVGSPARAVRKTRASAERERRELKQRDKESKETQRMVEQIEKLEKMREKEREKARVFGEEQEKATIEQKQAQPTARKAEQHDVVEDVEMVAQQPVLKPQPQSSSPNRAPAKATRTSPRKAAITRQTQEEDVTIPDAPLSMLPPPPPSHGAAPSNSSVSRPAPGARTVRRPIKPTKEAPAKTKQVPTVIRVNTSSSQQQQQQQKPQPSHIPPSNSVLASTLHETLNGPQQPPQPHQLKNKASVASLHAKPSLQSLKSSVSSSGRPKALELAARRKEQEEREAQRKRDAKAEMERKRAALQEQEEQRRQELQKQKEREREQALAEAAAAKRAAATQQRQAAIEKAKQTRAPPPAPRTQLPNGPSAEYGRHEHGQPPRPQSRLATAASSSAAAAAPAQMHRSQEELHRPANALLSNANKSVSKRPLPGADSYEYGHGHSRPGTAGGATGAVGMGANANMPAYKYKDAKRIRLSEEFDEDELEMGGHIPRMSSIKGPPIRPSGGFKKEIPNKLMFGNGYAAAAGPSANVSRDLFKNTVTAQHNHHTKTGHPLDMAQLSKGAIPFATNSSATATAAAAAASSASAVPVSNPHKTPLRPVDVPLTGKSTAKSAVKSIAKTTGKSAAKSSPRFPNGDGIELPEIQTDDEDSEDDGHVNVAPWADSPDLRRALMRQETVDPFQVFGPPGPLNMEEVFNKSKDRWHKFRARTSSANWSGADRLTEEDIRKDLAARDKIRREGGWSYDFDRDMV</sequence>
<feature type="compositionally biased region" description="Low complexity" evidence="8">
    <location>
        <begin position="1088"/>
        <end position="1107"/>
    </location>
</feature>
<feature type="compositionally biased region" description="Acidic residues" evidence="8">
    <location>
        <begin position="525"/>
        <end position="543"/>
    </location>
</feature>
<dbReference type="GO" id="GO:0007059">
    <property type="term" value="P:chromosome segregation"/>
    <property type="evidence" value="ECO:0007669"/>
    <property type="project" value="UniProtKB-KW"/>
</dbReference>
<comment type="caution">
    <text evidence="10">The sequence shown here is derived from an EMBL/GenBank/DDBJ whole genome shotgun (WGS) entry which is preliminary data.</text>
</comment>
<feature type="compositionally biased region" description="Basic residues" evidence="8">
    <location>
        <begin position="68"/>
        <end position="82"/>
    </location>
</feature>
<feature type="region of interest" description="Disordered" evidence="8">
    <location>
        <begin position="392"/>
        <end position="572"/>
    </location>
</feature>
<protein>
    <submittedName>
        <fullName evidence="10">Inner centromere ark-binding region protein</fullName>
    </submittedName>
</protein>
<evidence type="ECO:0000256" key="5">
    <source>
        <dbReference type="ARBA" id="ARBA00022829"/>
    </source>
</evidence>
<feature type="compositionally biased region" description="Basic and acidic residues" evidence="8">
    <location>
        <begin position="909"/>
        <end position="961"/>
    </location>
</feature>
<feature type="compositionally biased region" description="Low complexity" evidence="8">
    <location>
        <begin position="1145"/>
        <end position="1156"/>
    </location>
</feature>
<evidence type="ECO:0000256" key="4">
    <source>
        <dbReference type="ARBA" id="ARBA00022490"/>
    </source>
</evidence>
<feature type="compositionally biased region" description="Polar residues" evidence="8">
    <location>
        <begin position="350"/>
        <end position="361"/>
    </location>
</feature>
<feature type="region of interest" description="Disordered" evidence="8">
    <location>
        <begin position="606"/>
        <end position="661"/>
    </location>
</feature>
<feature type="compositionally biased region" description="Polar residues" evidence="8">
    <location>
        <begin position="840"/>
        <end position="852"/>
    </location>
</feature>
<keyword evidence="5" id="KW-0159">Chromosome partition</keyword>
<evidence type="ECO:0000256" key="3">
    <source>
        <dbReference type="ARBA" id="ARBA00010042"/>
    </source>
</evidence>
<dbReference type="EMBL" id="AZHD01000001">
    <property type="protein sequence ID" value="OAA68444.1"/>
    <property type="molecule type" value="Genomic_DNA"/>
</dbReference>
<dbReference type="Proteomes" id="UP000076874">
    <property type="component" value="Unassembled WGS sequence"/>
</dbReference>
<feature type="compositionally biased region" description="Basic and acidic residues" evidence="8">
    <location>
        <begin position="422"/>
        <end position="445"/>
    </location>
</feature>
<feature type="domain" description="Inner centromere protein ARK-binding" evidence="9">
    <location>
        <begin position="1531"/>
        <end position="1584"/>
    </location>
</feature>
<accession>A0A162LC10</accession>
<evidence type="ECO:0000256" key="2">
    <source>
        <dbReference type="ARBA" id="ARBA00004186"/>
    </source>
</evidence>
<feature type="region of interest" description="Disordered" evidence="8">
    <location>
        <begin position="265"/>
        <end position="369"/>
    </location>
</feature>
<evidence type="ECO:0000256" key="1">
    <source>
        <dbReference type="ARBA" id="ARBA00004123"/>
    </source>
</evidence>
<feature type="region of interest" description="Disordered" evidence="8">
    <location>
        <begin position="64"/>
        <end position="249"/>
    </location>
</feature>
<keyword evidence="7" id="KW-0539">Nucleus</keyword>
<dbReference type="Pfam" id="PF03941">
    <property type="entry name" value="INCENP_ARK-bind"/>
    <property type="match status" value="1"/>
</dbReference>
<dbReference type="GO" id="GO:0005634">
    <property type="term" value="C:nucleus"/>
    <property type="evidence" value="ECO:0007669"/>
    <property type="project" value="UniProtKB-SubCell"/>
</dbReference>
<feature type="compositionally biased region" description="Low complexity" evidence="8">
    <location>
        <begin position="1216"/>
        <end position="1233"/>
    </location>
</feature>
<feature type="region of interest" description="Disordered" evidence="8">
    <location>
        <begin position="1472"/>
        <end position="1550"/>
    </location>
</feature>
<keyword evidence="6" id="KW-0206">Cytoskeleton</keyword>
<feature type="compositionally biased region" description="Polar residues" evidence="8">
    <location>
        <begin position="271"/>
        <end position="281"/>
    </location>
</feature>
<comment type="subcellular location">
    <subcellularLocation>
        <location evidence="2">Cytoplasm</location>
        <location evidence="2">Cytoskeleton</location>
        <location evidence="2">Spindle</location>
    </subcellularLocation>
    <subcellularLocation>
        <location evidence="1">Nucleus</location>
    </subcellularLocation>
</comment>
<evidence type="ECO:0000256" key="6">
    <source>
        <dbReference type="ARBA" id="ARBA00023212"/>
    </source>
</evidence>
<evidence type="ECO:0000256" key="8">
    <source>
        <dbReference type="SAM" id="MobiDB-lite"/>
    </source>
</evidence>
<name>A0A162LC10_9HYPO</name>
<dbReference type="OrthoDB" id="6123at2759"/>
<feature type="compositionally biased region" description="Polar residues" evidence="8">
    <location>
        <begin position="684"/>
        <end position="694"/>
    </location>
</feature>
<feature type="region of interest" description="Disordered" evidence="8">
    <location>
        <begin position="840"/>
        <end position="1339"/>
    </location>
</feature>
<feature type="compositionally biased region" description="Polar residues" evidence="8">
    <location>
        <begin position="1108"/>
        <end position="1122"/>
    </location>
</feature>
<comment type="similarity">
    <text evidence="3">Belongs to the INCENP family.</text>
</comment>
<gene>
    <name evidence="10" type="ORF">SPI_00639</name>
</gene>
<feature type="compositionally biased region" description="Low complexity" evidence="8">
    <location>
        <begin position="167"/>
        <end position="182"/>
    </location>
</feature>
<reference evidence="10 11" key="1">
    <citation type="journal article" date="2016" name="Genome Biol. Evol.">
        <title>Divergent and convergent evolution of fungal pathogenicity.</title>
        <authorList>
            <person name="Shang Y."/>
            <person name="Xiao G."/>
            <person name="Zheng P."/>
            <person name="Cen K."/>
            <person name="Zhan S."/>
            <person name="Wang C."/>
        </authorList>
    </citation>
    <scope>NUCLEOTIDE SEQUENCE [LARGE SCALE GENOMIC DNA]</scope>
    <source>
        <strain evidence="10 11">RCEF 264</strain>
    </source>
</reference>
<dbReference type="PANTHER" id="PTHR13142:SF1">
    <property type="entry name" value="INNER CENTROMERE PROTEIN"/>
    <property type="match status" value="1"/>
</dbReference>
<evidence type="ECO:0000313" key="11">
    <source>
        <dbReference type="Proteomes" id="UP000076874"/>
    </source>
</evidence>
<keyword evidence="11" id="KW-1185">Reference proteome</keyword>
<proteinExistence type="inferred from homology"/>
<feature type="compositionally biased region" description="Low complexity" evidence="8">
    <location>
        <begin position="615"/>
        <end position="628"/>
    </location>
</feature>
<evidence type="ECO:0000256" key="7">
    <source>
        <dbReference type="ARBA" id="ARBA00023242"/>
    </source>
</evidence>
<feature type="compositionally biased region" description="Low complexity" evidence="8">
    <location>
        <begin position="853"/>
        <end position="888"/>
    </location>
</feature>
<dbReference type="PANTHER" id="PTHR13142">
    <property type="entry name" value="INNER CENTROMERE PROTEIN"/>
    <property type="match status" value="1"/>
</dbReference>
<feature type="compositionally biased region" description="Polar residues" evidence="8">
    <location>
        <begin position="487"/>
        <end position="509"/>
    </location>
</feature>
<feature type="region of interest" description="Disordered" evidence="8">
    <location>
        <begin position="684"/>
        <end position="735"/>
    </location>
</feature>
<dbReference type="GO" id="GO:0005819">
    <property type="term" value="C:spindle"/>
    <property type="evidence" value="ECO:0007669"/>
    <property type="project" value="UniProtKB-SubCell"/>
</dbReference>
<dbReference type="InterPro" id="IPR005635">
    <property type="entry name" value="Inner_centromere_prot_ARK-bd"/>
</dbReference>
<feature type="compositionally biased region" description="Basic and acidic residues" evidence="8">
    <location>
        <begin position="1165"/>
        <end position="1215"/>
    </location>
</feature>
<evidence type="ECO:0000259" key="9">
    <source>
        <dbReference type="Pfam" id="PF03941"/>
    </source>
</evidence>
<evidence type="ECO:0000313" key="10">
    <source>
        <dbReference type="EMBL" id="OAA68444.1"/>
    </source>
</evidence>
<organism evidence="10 11">
    <name type="scientific">Niveomyces insectorum RCEF 264</name>
    <dbReference type="NCBI Taxonomy" id="1081102"/>
    <lineage>
        <taxon>Eukaryota</taxon>
        <taxon>Fungi</taxon>
        <taxon>Dikarya</taxon>
        <taxon>Ascomycota</taxon>
        <taxon>Pezizomycotina</taxon>
        <taxon>Sordariomycetes</taxon>
        <taxon>Hypocreomycetidae</taxon>
        <taxon>Hypocreales</taxon>
        <taxon>Cordycipitaceae</taxon>
        <taxon>Niveomyces</taxon>
    </lineage>
</organism>
<dbReference type="STRING" id="1081102.A0A162LC10"/>
<feature type="compositionally biased region" description="Low complexity" evidence="8">
    <location>
        <begin position="392"/>
        <end position="402"/>
    </location>
</feature>